<dbReference type="InterPro" id="IPR039329">
    <property type="entry name" value="SIAE"/>
</dbReference>
<reference evidence="4" key="1">
    <citation type="submission" date="2021-03" db="EMBL/GenBank/DDBJ databases">
        <authorList>
            <person name="Bekaert M."/>
        </authorList>
    </citation>
    <scope>NUCLEOTIDE SEQUENCE</scope>
</reference>
<sequence length="815" mass="88983">MVLQRGAKGASIWGHSTVHGDKVQLYVNNILSGSTTVDSNGIWQSKVVDPGSNKAAVIMASSSVGNITLNDVLFGDVWLCSGQSNMEFNVKRLANSSEEISDASNYPNIRLFHVGHHTTLTADGDLNSIAKPWAKPNIASLPGFSAVCWLYGKYLSSHINRPIGLVESNWGGTRIEAWSSPDALKACASSGRKRRAVNPNAESALWNGMINPLLRNTIFGAIWYQGESNAGNSDGYKCMFPAMIDDWRSKFYANSLHTTDPKFPFGFVQLAAWRPSAANSGFPDLRWSQTANNGQVPNARLQNVFMAVSMDLPDFTSPFGSIHPRLKHDIAARLVLSALAVAYKETHVSFQGPYPTKFTPHHNTNTIIIEYDHGASPLDIRSSDNFEICCTTINHVCVKHDKGWISAPMKSHDTSSVTINTSGCQLGQHSIGGVRYAWKESPCPFKQCAVYGAGNGLPGPPFTYSAHLLVITVTVDKRLVITVTVDERLVITVTVDARLVITVTVDERLVITVTVDERLLITVTVDERLVITVTVDERLVITVTVDERLVITVTVDEGLVITVTVDERLVITVTVDERLVITVTVDERLVITVTILAVLFLIYACVNCNNYRNPEIRHLQQTMCKDTSKHCIFEQVCEIRVAQCLIPPCPDITYCASTWGSLSKGGACPAADDNSAGTVQCFGDFGCGLSNNDNFAVVFVIFAGINCRNYGTYGNLGNYRNPEIQRLQQTMCKDRNCGFEQVCEIRVAQCLIPPCPEIAYCASTWGSLSKGGACPVADDSSAGTVQCFGDFGCGISNNDVCCHNRNTKTSYCHTP</sequence>
<dbReference type="GO" id="GO:0001681">
    <property type="term" value="F:sialate O-acetylesterase activity"/>
    <property type="evidence" value="ECO:0007669"/>
    <property type="project" value="UniProtKB-EC"/>
</dbReference>
<evidence type="ECO:0000259" key="3">
    <source>
        <dbReference type="Pfam" id="PF03629"/>
    </source>
</evidence>
<evidence type="ECO:0000256" key="2">
    <source>
        <dbReference type="SAM" id="Phobius"/>
    </source>
</evidence>
<dbReference type="SUPFAM" id="SSF52266">
    <property type="entry name" value="SGNH hydrolase"/>
    <property type="match status" value="1"/>
</dbReference>
<dbReference type="GO" id="GO:0005975">
    <property type="term" value="P:carbohydrate metabolic process"/>
    <property type="evidence" value="ECO:0007669"/>
    <property type="project" value="TreeGrafter"/>
</dbReference>
<gene>
    <name evidence="4" type="ORF">MEDL_67096</name>
</gene>
<protein>
    <submittedName>
        <fullName evidence="4">SIAE</fullName>
        <ecNumber evidence="4">3.1.1.53</ecNumber>
    </submittedName>
</protein>
<comment type="caution">
    <text evidence="4">The sequence shown here is derived from an EMBL/GenBank/DDBJ whole genome shotgun (WGS) entry which is preliminary data.</text>
</comment>
<organism evidence="4 5">
    <name type="scientific">Mytilus edulis</name>
    <name type="common">Blue mussel</name>
    <dbReference type="NCBI Taxonomy" id="6550"/>
    <lineage>
        <taxon>Eukaryota</taxon>
        <taxon>Metazoa</taxon>
        <taxon>Spiralia</taxon>
        <taxon>Lophotrochozoa</taxon>
        <taxon>Mollusca</taxon>
        <taxon>Bivalvia</taxon>
        <taxon>Autobranchia</taxon>
        <taxon>Pteriomorphia</taxon>
        <taxon>Mytilida</taxon>
        <taxon>Mytiloidea</taxon>
        <taxon>Mytilidae</taxon>
        <taxon>Mytilinae</taxon>
        <taxon>Mytilus</taxon>
    </lineage>
</organism>
<accession>A0A8S3VLA3</accession>
<keyword evidence="5" id="KW-1185">Reference proteome</keyword>
<name>A0A8S3VLA3_MYTED</name>
<dbReference type="OrthoDB" id="42638at2759"/>
<dbReference type="InterPro" id="IPR005181">
    <property type="entry name" value="SASA"/>
</dbReference>
<keyword evidence="2" id="KW-0812">Transmembrane</keyword>
<dbReference type="InterPro" id="IPR036514">
    <property type="entry name" value="SGNH_hydro_sf"/>
</dbReference>
<evidence type="ECO:0000313" key="4">
    <source>
        <dbReference type="EMBL" id="CAG2255694.1"/>
    </source>
</evidence>
<dbReference type="Proteomes" id="UP000683360">
    <property type="component" value="Unassembled WGS sequence"/>
</dbReference>
<feature type="domain" description="Sialate O-acetylesterase" evidence="3">
    <location>
        <begin position="76"/>
        <end position="313"/>
    </location>
</feature>
<evidence type="ECO:0000256" key="1">
    <source>
        <dbReference type="ARBA" id="ARBA00022801"/>
    </source>
</evidence>
<dbReference type="Pfam" id="PF03629">
    <property type="entry name" value="SASA"/>
    <property type="match status" value="1"/>
</dbReference>
<keyword evidence="2" id="KW-1133">Transmembrane helix</keyword>
<dbReference type="PANTHER" id="PTHR22901:SF0">
    <property type="entry name" value="SIALATE O-ACETYLESTERASE"/>
    <property type="match status" value="1"/>
</dbReference>
<proteinExistence type="predicted"/>
<feature type="transmembrane region" description="Helical" evidence="2">
    <location>
        <begin position="589"/>
        <end position="608"/>
    </location>
</feature>
<dbReference type="EMBL" id="CAJPWZ010003282">
    <property type="protein sequence ID" value="CAG2255694.1"/>
    <property type="molecule type" value="Genomic_DNA"/>
</dbReference>
<dbReference type="PANTHER" id="PTHR22901">
    <property type="entry name" value="SIALATE O-ACETYLESTERASE"/>
    <property type="match status" value="1"/>
</dbReference>
<dbReference type="Gene3D" id="3.40.50.1110">
    <property type="entry name" value="SGNH hydrolase"/>
    <property type="match status" value="1"/>
</dbReference>
<keyword evidence="1 4" id="KW-0378">Hydrolase</keyword>
<dbReference type="EC" id="3.1.1.53" evidence="4"/>
<keyword evidence="2" id="KW-0472">Membrane</keyword>
<dbReference type="AlphaFoldDB" id="A0A8S3VLA3"/>
<evidence type="ECO:0000313" key="5">
    <source>
        <dbReference type="Proteomes" id="UP000683360"/>
    </source>
</evidence>